<reference evidence="1 2" key="1">
    <citation type="submission" date="2021-06" db="EMBL/GenBank/DDBJ databases">
        <authorList>
            <person name="Palmer J.M."/>
        </authorList>
    </citation>
    <scope>NUCLEOTIDE SEQUENCE [LARGE SCALE GENOMIC DNA]</scope>
    <source>
        <strain evidence="2">if_2019</strain>
        <tissue evidence="1">Muscle</tissue>
    </source>
</reference>
<accession>A0ABV0TM27</accession>
<proteinExistence type="predicted"/>
<dbReference type="EMBL" id="JAHRIQ010038299">
    <property type="protein sequence ID" value="MEQ2233972.1"/>
    <property type="molecule type" value="Genomic_DNA"/>
</dbReference>
<evidence type="ECO:0000313" key="1">
    <source>
        <dbReference type="EMBL" id="MEQ2233972.1"/>
    </source>
</evidence>
<evidence type="ECO:0000313" key="2">
    <source>
        <dbReference type="Proteomes" id="UP001482620"/>
    </source>
</evidence>
<organism evidence="1 2">
    <name type="scientific">Ilyodon furcidens</name>
    <name type="common">goldbreast splitfin</name>
    <dbReference type="NCBI Taxonomy" id="33524"/>
    <lineage>
        <taxon>Eukaryota</taxon>
        <taxon>Metazoa</taxon>
        <taxon>Chordata</taxon>
        <taxon>Craniata</taxon>
        <taxon>Vertebrata</taxon>
        <taxon>Euteleostomi</taxon>
        <taxon>Actinopterygii</taxon>
        <taxon>Neopterygii</taxon>
        <taxon>Teleostei</taxon>
        <taxon>Neoteleostei</taxon>
        <taxon>Acanthomorphata</taxon>
        <taxon>Ovalentaria</taxon>
        <taxon>Atherinomorphae</taxon>
        <taxon>Cyprinodontiformes</taxon>
        <taxon>Goodeidae</taxon>
        <taxon>Ilyodon</taxon>
    </lineage>
</organism>
<gene>
    <name evidence="1" type="ORF">ILYODFUR_027188</name>
</gene>
<comment type="caution">
    <text evidence="1">The sequence shown here is derived from an EMBL/GenBank/DDBJ whole genome shotgun (WGS) entry which is preliminary data.</text>
</comment>
<keyword evidence="2" id="KW-1185">Reference proteome</keyword>
<protein>
    <submittedName>
        <fullName evidence="1">Uncharacterized protein</fullName>
    </submittedName>
</protein>
<dbReference type="Proteomes" id="UP001482620">
    <property type="component" value="Unassembled WGS sequence"/>
</dbReference>
<sequence length="100" mass="11748">MYFQKLNMSLLTSLCTKIRNLTSVHFALSEKFFFVYILVEIKNIFLNVHINTIDFPIEHNVGSVQSCMVFWSSDCQESIRETVWRKKLSLWRLVLADSAL</sequence>
<name>A0ABV0TM27_9TELE</name>